<dbReference type="GO" id="GO:0003824">
    <property type="term" value="F:catalytic activity"/>
    <property type="evidence" value="ECO:0007669"/>
    <property type="project" value="InterPro"/>
</dbReference>
<gene>
    <name evidence="2" type="ORF">LCGC14_1123530</name>
</gene>
<feature type="domain" description="Phosphoadenosine phosphosulphate reductase" evidence="1">
    <location>
        <begin position="30"/>
        <end position="200"/>
    </location>
</feature>
<comment type="caution">
    <text evidence="2">The sequence shown here is derived from an EMBL/GenBank/DDBJ whole genome shotgun (WGS) entry which is preliminary data.</text>
</comment>
<reference evidence="2" key="1">
    <citation type="journal article" date="2015" name="Nature">
        <title>Complex archaea that bridge the gap between prokaryotes and eukaryotes.</title>
        <authorList>
            <person name="Spang A."/>
            <person name="Saw J.H."/>
            <person name="Jorgensen S.L."/>
            <person name="Zaremba-Niedzwiedzka K."/>
            <person name="Martijn J."/>
            <person name="Lind A.E."/>
            <person name="van Eijk R."/>
            <person name="Schleper C."/>
            <person name="Guy L."/>
            <person name="Ettema T.J."/>
        </authorList>
    </citation>
    <scope>NUCLEOTIDE SEQUENCE</scope>
</reference>
<protein>
    <recommendedName>
        <fullName evidence="1">Phosphoadenosine phosphosulphate reductase domain-containing protein</fullName>
    </recommendedName>
</protein>
<dbReference type="InterPro" id="IPR014729">
    <property type="entry name" value="Rossmann-like_a/b/a_fold"/>
</dbReference>
<dbReference type="SUPFAM" id="SSF52402">
    <property type="entry name" value="Adenine nucleotide alpha hydrolases-like"/>
    <property type="match status" value="1"/>
</dbReference>
<dbReference type="Gene3D" id="3.40.50.620">
    <property type="entry name" value="HUPs"/>
    <property type="match status" value="1"/>
</dbReference>
<name>A0A0F9PLH0_9ZZZZ</name>
<dbReference type="Pfam" id="PF01507">
    <property type="entry name" value="PAPS_reduct"/>
    <property type="match status" value="1"/>
</dbReference>
<sequence>MTTGGRPMSYAYKRHQLTEDDRERMVDCVIVASMSGGKDSGAMSLWFTEQGIEHDRVFSDTGWEHPNTIAYLDGPLREKVGTITRVAGERGMAELSRHKGMFPSRLRRFCTEELKIKPIKRHLDTYDCEVVNAVGIRAAESKARAKMPRWEPWPAGDCDVWRPLIAWTEQDVIDIHAEHGLVPNPLYLRGAKRVGCWPCIFSRKEEIAMVAEQTPWRIDEIRQLEKDVGDVAEKRYAKRGETFESLGYNRPTMFHDRGRRMTPIPIDEVVAWSKTARGGRQLMLLNVEPPGCVRWGLCESSDLSEAP</sequence>
<accession>A0A0F9PLH0</accession>
<evidence type="ECO:0000313" key="2">
    <source>
        <dbReference type="EMBL" id="KKN01856.1"/>
    </source>
</evidence>
<organism evidence="2">
    <name type="scientific">marine sediment metagenome</name>
    <dbReference type="NCBI Taxonomy" id="412755"/>
    <lineage>
        <taxon>unclassified sequences</taxon>
        <taxon>metagenomes</taxon>
        <taxon>ecological metagenomes</taxon>
    </lineage>
</organism>
<proteinExistence type="predicted"/>
<dbReference type="InterPro" id="IPR002500">
    <property type="entry name" value="PAPS_reduct_dom"/>
</dbReference>
<evidence type="ECO:0000259" key="1">
    <source>
        <dbReference type="Pfam" id="PF01507"/>
    </source>
</evidence>
<dbReference type="InterPro" id="IPR050128">
    <property type="entry name" value="Sulfate_adenylyltrnsfr_sub2"/>
</dbReference>
<dbReference type="PANTHER" id="PTHR43196">
    <property type="entry name" value="SULFATE ADENYLYLTRANSFERASE SUBUNIT 2"/>
    <property type="match status" value="1"/>
</dbReference>
<dbReference type="EMBL" id="LAZR01005215">
    <property type="protein sequence ID" value="KKN01856.1"/>
    <property type="molecule type" value="Genomic_DNA"/>
</dbReference>
<dbReference type="PANTHER" id="PTHR43196:SF2">
    <property type="entry name" value="PHOSPHOADENOSINE PHOSPHOSULFATE REDUCTASE"/>
    <property type="match status" value="1"/>
</dbReference>
<dbReference type="AlphaFoldDB" id="A0A0F9PLH0"/>